<dbReference type="GO" id="GO:0005507">
    <property type="term" value="F:copper ion binding"/>
    <property type="evidence" value="ECO:0007669"/>
    <property type="project" value="InterPro"/>
</dbReference>
<feature type="chain" id="PRO_5002525862" description="Laccase-2" evidence="7">
    <location>
        <begin position="20"/>
        <end position="560"/>
    </location>
</feature>
<keyword evidence="5" id="KW-0186">Copper</keyword>
<keyword evidence="2" id="KW-0479">Metal-binding</keyword>
<evidence type="ECO:0008006" key="13">
    <source>
        <dbReference type="Google" id="ProtNLM"/>
    </source>
</evidence>
<dbReference type="GO" id="GO:0016491">
    <property type="term" value="F:oxidoreductase activity"/>
    <property type="evidence" value="ECO:0007669"/>
    <property type="project" value="UniProtKB-KW"/>
</dbReference>
<reference evidence="11 12" key="1">
    <citation type="journal article" date="2014" name="Genome Biol. Evol.">
        <title>Comparative genomics and transcriptomics analyses reveal divergent lifestyle features of nematode endoparasitic fungus Hirsutella minnesotensis.</title>
        <authorList>
            <person name="Lai Y."/>
            <person name="Liu K."/>
            <person name="Zhang X."/>
            <person name="Zhang X."/>
            <person name="Li K."/>
            <person name="Wang N."/>
            <person name="Shu C."/>
            <person name="Wu Y."/>
            <person name="Wang C."/>
            <person name="Bushley K.E."/>
            <person name="Xiang M."/>
            <person name="Liu X."/>
        </authorList>
    </citation>
    <scope>NUCLEOTIDE SEQUENCE [LARGE SCALE GENOMIC DNA]</scope>
    <source>
        <strain evidence="11 12">3608</strain>
    </source>
</reference>
<name>A0A0F7ZFM6_9HYPO</name>
<dbReference type="InterPro" id="IPR001117">
    <property type="entry name" value="Cu-oxidase_2nd"/>
</dbReference>
<protein>
    <recommendedName>
        <fullName evidence="13">Laccase-2</fullName>
    </recommendedName>
</protein>
<evidence type="ECO:0000313" key="12">
    <source>
        <dbReference type="Proteomes" id="UP000054481"/>
    </source>
</evidence>
<dbReference type="InterPro" id="IPR011707">
    <property type="entry name" value="Cu-oxidase-like_N"/>
</dbReference>
<dbReference type="FunFam" id="2.60.40.420:FF:000021">
    <property type="entry name" value="Extracellular dihydrogeodin oxidase/laccase"/>
    <property type="match status" value="1"/>
</dbReference>
<dbReference type="Pfam" id="PF07731">
    <property type="entry name" value="Cu-oxidase_2"/>
    <property type="match status" value="1"/>
</dbReference>
<evidence type="ECO:0000256" key="7">
    <source>
        <dbReference type="SAM" id="SignalP"/>
    </source>
</evidence>
<feature type="domain" description="Plastocyanin-like" evidence="8">
    <location>
        <begin position="192"/>
        <end position="320"/>
    </location>
</feature>
<keyword evidence="4" id="KW-0560">Oxidoreductase</keyword>
<dbReference type="Proteomes" id="UP000054481">
    <property type="component" value="Unassembled WGS sequence"/>
</dbReference>
<dbReference type="AlphaFoldDB" id="A0A0F7ZFM6"/>
<dbReference type="OrthoDB" id="2121828at2759"/>
<dbReference type="CDD" id="cd13854">
    <property type="entry name" value="CuRO_1_MaLCC_like"/>
    <property type="match status" value="1"/>
</dbReference>
<dbReference type="PANTHER" id="PTHR11709">
    <property type="entry name" value="MULTI-COPPER OXIDASE"/>
    <property type="match status" value="1"/>
</dbReference>
<keyword evidence="3" id="KW-0677">Repeat</keyword>
<accession>A0A0F7ZFM6</accession>
<dbReference type="Pfam" id="PF07732">
    <property type="entry name" value="Cu-oxidase_3"/>
    <property type="match status" value="1"/>
</dbReference>
<evidence type="ECO:0000256" key="3">
    <source>
        <dbReference type="ARBA" id="ARBA00022737"/>
    </source>
</evidence>
<proteinExistence type="inferred from homology"/>
<feature type="domain" description="Plastocyanin-like" evidence="10">
    <location>
        <begin position="66"/>
        <end position="181"/>
    </location>
</feature>
<sequence>MLRKFVVIITTHVLGFVEASAVAEHKPCSGNDPSTRSQWCQHSIDTDYSREVPDTGATKEYWFELKDVNIAPDGVKRPAMAVNGSIPGPTIFADWGDKVVVHVKNSLSTSNNGSSIHFHGVRQNWTNQHDGVVSLTQCPTAVGETETYVWRATQYGSSWYHSHFGLQAWEGVFGGIVINGPATANYDEDLGPLFLNDWDHETADATATAHKSHFLPPLQANGLINGTNVYRNKGRRLNIRFEAGKSYRLRLVNAALETHFKFMIDHHTMTVIAADFVPVKPFTTKILDITMGQRYDIIVTADQGERASSFWMRAIPQFICTYFNENMDNIRATVHYGDRPKKPRTKPYLSLPSCKDETKNLEPHVRENVRDPDRTDFETATIVKQDDGFFHWTLNTTSMNVDWNNPTVSKILRHDEMFPRQDAVIELPKANTMFYMVIKNPLPNPHPIHLHGHDFYVLAQASGFYSPKHVHLNKENPPRRDTVLLPGSGYVVIAFETNNPGVWLMHCHIGYHVEEGFSLQIVERAREIPSIIDKNTLESGCRKWSSFQKEHNIEQEGSGV</sequence>
<evidence type="ECO:0000256" key="4">
    <source>
        <dbReference type="ARBA" id="ARBA00023002"/>
    </source>
</evidence>
<dbReference type="PANTHER" id="PTHR11709:SF502">
    <property type="entry name" value="MULTICOPPER OXIDASE"/>
    <property type="match status" value="1"/>
</dbReference>
<evidence type="ECO:0000313" key="11">
    <source>
        <dbReference type="EMBL" id="KJZ69406.1"/>
    </source>
</evidence>
<dbReference type="Pfam" id="PF00394">
    <property type="entry name" value="Cu-oxidase"/>
    <property type="match status" value="1"/>
</dbReference>
<evidence type="ECO:0000256" key="5">
    <source>
        <dbReference type="ARBA" id="ARBA00023008"/>
    </source>
</evidence>
<comment type="similarity">
    <text evidence="1">Belongs to the multicopper oxidase family.</text>
</comment>
<dbReference type="InterPro" id="IPR011706">
    <property type="entry name" value="Cu-oxidase_C"/>
</dbReference>
<dbReference type="Gene3D" id="2.60.40.420">
    <property type="entry name" value="Cupredoxins - blue copper proteins"/>
    <property type="match status" value="3"/>
</dbReference>
<evidence type="ECO:0000256" key="2">
    <source>
        <dbReference type="ARBA" id="ARBA00022723"/>
    </source>
</evidence>
<dbReference type="SUPFAM" id="SSF49503">
    <property type="entry name" value="Cupredoxins"/>
    <property type="match status" value="3"/>
</dbReference>
<evidence type="ECO:0000256" key="6">
    <source>
        <dbReference type="ARBA" id="ARBA00023180"/>
    </source>
</evidence>
<keyword evidence="6" id="KW-0325">Glycoprotein</keyword>
<dbReference type="EMBL" id="KQ030719">
    <property type="protein sequence ID" value="KJZ69406.1"/>
    <property type="molecule type" value="Genomic_DNA"/>
</dbReference>
<dbReference type="InterPro" id="IPR045087">
    <property type="entry name" value="Cu-oxidase_fam"/>
</dbReference>
<dbReference type="InterPro" id="IPR008972">
    <property type="entry name" value="Cupredoxin"/>
</dbReference>
<dbReference type="FunFam" id="2.60.40.420:FF:000038">
    <property type="entry name" value="Extracellular dihydrogeodin oxidase/laccase"/>
    <property type="match status" value="1"/>
</dbReference>
<keyword evidence="12" id="KW-1185">Reference proteome</keyword>
<evidence type="ECO:0000259" key="10">
    <source>
        <dbReference type="Pfam" id="PF07732"/>
    </source>
</evidence>
<gene>
    <name evidence="11" type="ORF">HIM_11202</name>
</gene>
<evidence type="ECO:0000259" key="8">
    <source>
        <dbReference type="Pfam" id="PF00394"/>
    </source>
</evidence>
<feature type="signal peptide" evidence="7">
    <location>
        <begin position="1"/>
        <end position="19"/>
    </location>
</feature>
<keyword evidence="7" id="KW-0732">Signal</keyword>
<evidence type="ECO:0000259" key="9">
    <source>
        <dbReference type="Pfam" id="PF07731"/>
    </source>
</evidence>
<dbReference type="CDD" id="cd13880">
    <property type="entry name" value="CuRO_2_MaLCC_like"/>
    <property type="match status" value="1"/>
</dbReference>
<evidence type="ECO:0000256" key="1">
    <source>
        <dbReference type="ARBA" id="ARBA00010609"/>
    </source>
</evidence>
<feature type="domain" description="Plastocyanin-like" evidence="9">
    <location>
        <begin position="402"/>
        <end position="525"/>
    </location>
</feature>
<organism evidence="11 12">
    <name type="scientific">Hirsutella minnesotensis 3608</name>
    <dbReference type="NCBI Taxonomy" id="1043627"/>
    <lineage>
        <taxon>Eukaryota</taxon>
        <taxon>Fungi</taxon>
        <taxon>Dikarya</taxon>
        <taxon>Ascomycota</taxon>
        <taxon>Pezizomycotina</taxon>
        <taxon>Sordariomycetes</taxon>
        <taxon>Hypocreomycetidae</taxon>
        <taxon>Hypocreales</taxon>
        <taxon>Ophiocordycipitaceae</taxon>
        <taxon>Hirsutella</taxon>
    </lineage>
</organism>
<dbReference type="CDD" id="cd13901">
    <property type="entry name" value="CuRO_3_MaLCC_like"/>
    <property type="match status" value="1"/>
</dbReference>